<feature type="region of interest" description="Disordered" evidence="1">
    <location>
        <begin position="74"/>
        <end position="113"/>
    </location>
</feature>
<evidence type="ECO:0000313" key="3">
    <source>
        <dbReference type="Proteomes" id="UP000178254"/>
    </source>
</evidence>
<dbReference type="STRING" id="1798709.A2538_01055"/>
<evidence type="ECO:0000313" key="2">
    <source>
        <dbReference type="EMBL" id="OGH94378.1"/>
    </source>
</evidence>
<evidence type="ECO:0000256" key="1">
    <source>
        <dbReference type="SAM" id="MobiDB-lite"/>
    </source>
</evidence>
<organism evidence="2 3">
    <name type="scientific">Candidatus Magasanikbacteria bacterium RIFOXYD2_FULL_41_14</name>
    <dbReference type="NCBI Taxonomy" id="1798709"/>
    <lineage>
        <taxon>Bacteria</taxon>
        <taxon>Candidatus Magasanikiibacteriota</taxon>
    </lineage>
</organism>
<feature type="region of interest" description="Disordered" evidence="1">
    <location>
        <begin position="34"/>
        <end position="56"/>
    </location>
</feature>
<dbReference type="EMBL" id="MFRE01000009">
    <property type="protein sequence ID" value="OGH94378.1"/>
    <property type="molecule type" value="Genomic_DNA"/>
</dbReference>
<protein>
    <submittedName>
        <fullName evidence="2">Uncharacterized protein</fullName>
    </submittedName>
</protein>
<sequence>MRSPNKNEVKTLIFGVAAGLAGGVAVEGLPPDVVRANDSANSTHSDKSTGVAESRQEAGAIFRHEPAAVVVHNLRDNGGVGPKPPADNTKNSDNLDDKFNQLNNDSQTNDTESVPKWKVEEKALVDYMDLLQKDKSLLVEPIEKQNFVDSASDKGKHEKMASFKAFKAPDEDDKLDSDSGKYCFLFFDPESSTFELNISSDAGPTVNAISGLSGDQLAPVIKGVLSLSERQKSEMLKDKYTAEAIHNRYMQELFNLLQATSPNAQVEISGYGL</sequence>
<comment type="caution">
    <text evidence="2">The sequence shown here is derived from an EMBL/GenBank/DDBJ whole genome shotgun (WGS) entry which is preliminary data.</text>
</comment>
<feature type="compositionally biased region" description="Polar residues" evidence="1">
    <location>
        <begin position="100"/>
        <end position="112"/>
    </location>
</feature>
<dbReference type="Proteomes" id="UP000178254">
    <property type="component" value="Unassembled WGS sequence"/>
</dbReference>
<dbReference type="AlphaFoldDB" id="A0A1F6PE42"/>
<gene>
    <name evidence="2" type="ORF">A2538_01055</name>
</gene>
<name>A0A1F6PE42_9BACT</name>
<proteinExistence type="predicted"/>
<accession>A0A1F6PE42</accession>
<reference evidence="2 3" key="1">
    <citation type="journal article" date="2016" name="Nat. Commun.">
        <title>Thousands of microbial genomes shed light on interconnected biogeochemical processes in an aquifer system.</title>
        <authorList>
            <person name="Anantharaman K."/>
            <person name="Brown C.T."/>
            <person name="Hug L.A."/>
            <person name="Sharon I."/>
            <person name="Castelle C.J."/>
            <person name="Probst A.J."/>
            <person name="Thomas B.C."/>
            <person name="Singh A."/>
            <person name="Wilkins M.J."/>
            <person name="Karaoz U."/>
            <person name="Brodie E.L."/>
            <person name="Williams K.H."/>
            <person name="Hubbard S.S."/>
            <person name="Banfield J.F."/>
        </authorList>
    </citation>
    <scope>NUCLEOTIDE SEQUENCE [LARGE SCALE GENOMIC DNA]</scope>
</reference>